<evidence type="ECO:0000256" key="6">
    <source>
        <dbReference type="ARBA" id="ARBA00022833"/>
    </source>
</evidence>
<dbReference type="InterPro" id="IPR004875">
    <property type="entry name" value="DDE_SF_endonuclease_dom"/>
</dbReference>
<proteinExistence type="inferred from homology"/>
<evidence type="ECO:0000256" key="1">
    <source>
        <dbReference type="ARBA" id="ARBA00004123"/>
    </source>
</evidence>
<dbReference type="Gene3D" id="3.40.1800.30">
    <property type="match status" value="1"/>
</dbReference>
<dbReference type="EMBL" id="JANEYG010000067">
    <property type="protein sequence ID" value="KAJ8914621.1"/>
    <property type="molecule type" value="Genomic_DNA"/>
</dbReference>
<feature type="domain" description="Histone deacetylase complex subunit SAP30 Sin3 binding" evidence="15">
    <location>
        <begin position="649"/>
        <end position="676"/>
    </location>
</feature>
<comment type="similarity">
    <text evidence="2">Belongs to the SAP30 family.</text>
</comment>
<protein>
    <recommendedName>
        <fullName evidence="18">Transposase</fullName>
    </recommendedName>
</protein>
<dbReference type="GO" id="GO:0008270">
    <property type="term" value="F:zinc ion binding"/>
    <property type="evidence" value="ECO:0007669"/>
    <property type="project" value="UniProtKB-KW"/>
</dbReference>
<evidence type="ECO:0008006" key="18">
    <source>
        <dbReference type="Google" id="ProtNLM"/>
    </source>
</evidence>
<feature type="domain" description="Histone deacetylase complex subunit SAP30 Sin3 binding" evidence="15">
    <location>
        <begin position="721"/>
        <end position="746"/>
    </location>
</feature>
<evidence type="ECO:0000259" key="14">
    <source>
        <dbReference type="Pfam" id="PF13866"/>
    </source>
</evidence>
<keyword evidence="17" id="KW-1185">Reference proteome</keyword>
<gene>
    <name evidence="16" type="ORF">NQ315_015358</name>
</gene>
<name>A0AAV8VLF5_9CUCU</name>
<evidence type="ECO:0000313" key="17">
    <source>
        <dbReference type="Proteomes" id="UP001159042"/>
    </source>
</evidence>
<dbReference type="InterPro" id="IPR025718">
    <property type="entry name" value="SAP30_Sin3-bd"/>
</dbReference>
<dbReference type="GO" id="GO:0003712">
    <property type="term" value="F:transcription coregulator activity"/>
    <property type="evidence" value="ECO:0007669"/>
    <property type="project" value="TreeGrafter"/>
</dbReference>
<dbReference type="GO" id="GO:0003677">
    <property type="term" value="F:DNA binding"/>
    <property type="evidence" value="ECO:0007669"/>
    <property type="project" value="UniProtKB-KW"/>
</dbReference>
<dbReference type="InterPro" id="IPR024145">
    <property type="entry name" value="His_deAcase_SAP30/SAP30L"/>
</dbReference>
<accession>A0AAV8VLF5</accession>
<keyword evidence="11" id="KW-0175">Coiled coil</keyword>
<keyword evidence="5" id="KW-0863">Zinc-finger</keyword>
<keyword evidence="7" id="KW-0805">Transcription regulation</keyword>
<dbReference type="Pfam" id="PF13867">
    <property type="entry name" value="SAP30_Sin3_bdg"/>
    <property type="match status" value="2"/>
</dbReference>
<dbReference type="Pfam" id="PF05225">
    <property type="entry name" value="HTH_psq"/>
    <property type="match status" value="1"/>
</dbReference>
<evidence type="ECO:0000259" key="13">
    <source>
        <dbReference type="Pfam" id="PF05225"/>
    </source>
</evidence>
<dbReference type="AlphaFoldDB" id="A0AAV8VLF5"/>
<keyword evidence="9" id="KW-0804">Transcription</keyword>
<evidence type="ECO:0000256" key="8">
    <source>
        <dbReference type="ARBA" id="ARBA00023125"/>
    </source>
</evidence>
<dbReference type="Proteomes" id="UP001159042">
    <property type="component" value="Unassembled WGS sequence"/>
</dbReference>
<feature type="domain" description="HTH psq-type" evidence="13">
    <location>
        <begin position="49"/>
        <end position="83"/>
    </location>
</feature>
<evidence type="ECO:0000313" key="16">
    <source>
        <dbReference type="EMBL" id="KAJ8914621.1"/>
    </source>
</evidence>
<keyword evidence="10" id="KW-0539">Nucleus</keyword>
<comment type="subcellular location">
    <subcellularLocation>
        <location evidence="1">Nucleus</location>
    </subcellularLocation>
</comment>
<evidence type="ECO:0000256" key="4">
    <source>
        <dbReference type="ARBA" id="ARBA00022723"/>
    </source>
</evidence>
<evidence type="ECO:0000256" key="5">
    <source>
        <dbReference type="ARBA" id="ARBA00022771"/>
    </source>
</evidence>
<dbReference type="PANTHER" id="PTHR13286">
    <property type="entry name" value="SAP30"/>
    <property type="match status" value="1"/>
</dbReference>
<organism evidence="16 17">
    <name type="scientific">Exocentrus adspersus</name>
    <dbReference type="NCBI Taxonomy" id="1586481"/>
    <lineage>
        <taxon>Eukaryota</taxon>
        <taxon>Metazoa</taxon>
        <taxon>Ecdysozoa</taxon>
        <taxon>Arthropoda</taxon>
        <taxon>Hexapoda</taxon>
        <taxon>Insecta</taxon>
        <taxon>Pterygota</taxon>
        <taxon>Neoptera</taxon>
        <taxon>Endopterygota</taxon>
        <taxon>Coleoptera</taxon>
        <taxon>Polyphaga</taxon>
        <taxon>Cucujiformia</taxon>
        <taxon>Chrysomeloidea</taxon>
        <taxon>Cerambycidae</taxon>
        <taxon>Lamiinae</taxon>
        <taxon>Acanthocinini</taxon>
        <taxon>Exocentrus</taxon>
    </lineage>
</organism>
<dbReference type="InterPro" id="IPR007889">
    <property type="entry name" value="HTH_Psq"/>
</dbReference>
<dbReference type="SUPFAM" id="SSF46689">
    <property type="entry name" value="Homeodomain-like"/>
    <property type="match status" value="1"/>
</dbReference>
<sequence length="763" mass="87822">MNGFSTGEEDSRGSTDQICCLIDNGERCSKPADRMPEKTKKRSMFQYSRALWAIRDDGMSITQAAKTFNVPKTTLIDRLKGRVKEGVRKMGPPTILSQIEERQLEVWLKHLAKTGFPQKKEDLLNTVQRIIISQKRDTPFKNGRPGDKWQYLQDNNLQAIMEDLRRVLNGDETSFSLCPTTGKVLAPKGWKNIYGVRKSNEKETVTVLLVFSAAGETVPPMVVFPYLRSPAAVISSMPPEWFLGRSESGWMRSDVFYEYITNGVNKWVEENNVPKPIILFIDDHESHLSMQLSEWCDTNGIILYALPPNTTHIMQPADVSVFKPLKSNWKKTIRQWQSRPENLNSVLTKTTFCSLLAEVLQMPTLATPIINGFRKCGLHPLNKDAVDYSKCIQNILEKNDQSAEKITNDDVANVESILNNIKEDLQFREIDVDKVIQAVKDIHRSQHLVTVETFEVSDDGMLINIDDNLSTDLPVDNVGDILDNDLYTISIAVEEIRSPVTEIEENEDTTTEPDVQPNEYVTRKDSFADHLFWPSSIQATNKNKNKAKLPSAVSSAAYRIHLQEKENEIKKKAEQVEKRKAERQKRILEKRKNGKSQKKKMKQEVRHIYICDFHKMIIQCARTKRRRKDSEDDSNETDTDVPEVDLYQLQVNTLRRYKRHYKLPTRQGLNKAQLADVRWDMKINRLQFTKKKELKEGKLVNILKTCFNTKGKKREIVVVKESLMKHFKTIPVKEKEVVTFFIYTVKTNANKLDQKNGINTDTN</sequence>
<evidence type="ECO:0000256" key="10">
    <source>
        <dbReference type="ARBA" id="ARBA00023242"/>
    </source>
</evidence>
<dbReference type="InterPro" id="IPR025717">
    <property type="entry name" value="SAP30_zn-finger"/>
</dbReference>
<evidence type="ECO:0000256" key="3">
    <source>
        <dbReference type="ARBA" id="ARBA00022491"/>
    </source>
</evidence>
<dbReference type="InterPro" id="IPR009057">
    <property type="entry name" value="Homeodomain-like_sf"/>
</dbReference>
<dbReference type="InterPro" id="IPR036397">
    <property type="entry name" value="RNaseH_sf"/>
</dbReference>
<keyword evidence="3" id="KW-0678">Repressor</keyword>
<feature type="domain" description="DDE-1" evidence="12">
    <location>
        <begin position="202"/>
        <end position="346"/>
    </location>
</feature>
<reference evidence="16 17" key="1">
    <citation type="journal article" date="2023" name="Insect Mol. Biol.">
        <title>Genome sequencing provides insights into the evolution of gene families encoding plant cell wall-degrading enzymes in longhorned beetles.</title>
        <authorList>
            <person name="Shin N.R."/>
            <person name="Okamura Y."/>
            <person name="Kirsch R."/>
            <person name="Pauchet Y."/>
        </authorList>
    </citation>
    <scope>NUCLEOTIDE SEQUENCE [LARGE SCALE GENOMIC DNA]</scope>
    <source>
        <strain evidence="16">EAD_L_NR</strain>
    </source>
</reference>
<dbReference type="GO" id="GO:0000118">
    <property type="term" value="C:histone deacetylase complex"/>
    <property type="evidence" value="ECO:0007669"/>
    <property type="project" value="TreeGrafter"/>
</dbReference>
<feature type="domain" description="Histone deacetylase complex subunit SAP30 zinc-finger" evidence="14">
    <location>
        <begin position="585"/>
        <end position="632"/>
    </location>
</feature>
<dbReference type="InterPro" id="IPR038291">
    <property type="entry name" value="SAP30_C_sf"/>
</dbReference>
<dbReference type="Gene3D" id="6.10.160.20">
    <property type="match status" value="2"/>
</dbReference>
<dbReference type="PANTHER" id="PTHR13286:SF6">
    <property type="entry name" value="HISTONE DEACETYLASE COMPLEX SUBUNIT SAP30L-RELATED"/>
    <property type="match status" value="1"/>
</dbReference>
<dbReference type="Pfam" id="PF03184">
    <property type="entry name" value="DDE_1"/>
    <property type="match status" value="1"/>
</dbReference>
<evidence type="ECO:0000256" key="11">
    <source>
        <dbReference type="SAM" id="Coils"/>
    </source>
</evidence>
<evidence type="ECO:0000256" key="9">
    <source>
        <dbReference type="ARBA" id="ARBA00023163"/>
    </source>
</evidence>
<keyword evidence="4" id="KW-0479">Metal-binding</keyword>
<evidence type="ECO:0000256" key="7">
    <source>
        <dbReference type="ARBA" id="ARBA00023015"/>
    </source>
</evidence>
<dbReference type="Pfam" id="PF13866">
    <property type="entry name" value="zf-SAP30"/>
    <property type="match status" value="1"/>
</dbReference>
<feature type="coiled-coil region" evidence="11">
    <location>
        <begin position="559"/>
        <end position="598"/>
    </location>
</feature>
<dbReference type="GO" id="GO:0006355">
    <property type="term" value="P:regulation of DNA-templated transcription"/>
    <property type="evidence" value="ECO:0007669"/>
    <property type="project" value="TreeGrafter"/>
</dbReference>
<keyword evidence="8" id="KW-0238">DNA-binding</keyword>
<dbReference type="Gene3D" id="3.30.420.10">
    <property type="entry name" value="Ribonuclease H-like superfamily/Ribonuclease H"/>
    <property type="match status" value="1"/>
</dbReference>
<dbReference type="Gene3D" id="1.10.10.60">
    <property type="entry name" value="Homeodomain-like"/>
    <property type="match status" value="1"/>
</dbReference>
<comment type="caution">
    <text evidence="16">The sequence shown here is derived from an EMBL/GenBank/DDBJ whole genome shotgun (WGS) entry which is preliminary data.</text>
</comment>
<keyword evidence="6" id="KW-0862">Zinc</keyword>
<evidence type="ECO:0000256" key="2">
    <source>
        <dbReference type="ARBA" id="ARBA00006283"/>
    </source>
</evidence>
<evidence type="ECO:0000259" key="15">
    <source>
        <dbReference type="Pfam" id="PF13867"/>
    </source>
</evidence>
<evidence type="ECO:0000259" key="12">
    <source>
        <dbReference type="Pfam" id="PF03184"/>
    </source>
</evidence>